<sequence length="564" mass="61864">MASTFDFIIIGAGTSGCLLANRLAQARTRPSVLLIEAGGRPEGDTLRAPFHRWTPAFTRPDLDHGYSTVPQKELNDRCISYARGKGLGGSSILNFAVYLYGSKEDYNRWAELVGDDSWRWEETKERFKRIENYDTSAAHKYSKYADPKAEDHGHEGTVDISIPVALEKGCEAYLDASLNLGHPLNLDLNSGDPIGVGVFPGSYSKAGRTTSATAHLANPPSNLTIWTETKVARLLKNGKKIVGVEVDDGRKATSLKDVIVSAGAFDTPKLLLLNGIGPAAELKAHGIEVVKDLPGIGKNLSDHIMAFVCAEVDADLTERYAFESNSDGVRDAQQLWNESQTGPMAHHNGTLSGGFFKDPHLEEYPEFYALPEDVKQYMSKPTVPAWEVIAGALLFPPGSQLSPNSDYLSTVTFLMNPQSKGEITLRSANPQDTPIIDFKYMEHPYDRKVMTEAVRSTVDLFQKSDLKKYFKRFLFAPENGSDESVQKFLKDAVGTVWHAHGTAKMGRPDDSTACVDTAFRIFGVDGLRVVDLSVAPVTTNNHTQPTAYLIGQKAAEVIIEEYGL</sequence>
<evidence type="ECO:0000256" key="4">
    <source>
        <dbReference type="RuleBase" id="RU003968"/>
    </source>
</evidence>
<dbReference type="Gene3D" id="3.30.560.10">
    <property type="entry name" value="Glucose Oxidase, domain 3"/>
    <property type="match status" value="1"/>
</dbReference>
<dbReference type="SUPFAM" id="SSF54373">
    <property type="entry name" value="FAD-linked reductases, C-terminal domain"/>
    <property type="match status" value="1"/>
</dbReference>
<keyword evidence="3 4" id="KW-0274">FAD</keyword>
<evidence type="ECO:0000313" key="6">
    <source>
        <dbReference type="EMBL" id="KAF2502442.1"/>
    </source>
</evidence>
<evidence type="ECO:0000256" key="2">
    <source>
        <dbReference type="PIRSR" id="PIRSR000137-1"/>
    </source>
</evidence>
<feature type="active site" description="Proton acceptor" evidence="2">
    <location>
        <position position="542"/>
    </location>
</feature>
<reference evidence="6" key="1">
    <citation type="journal article" date="2020" name="Stud. Mycol.">
        <title>101 Dothideomycetes genomes: a test case for predicting lifestyles and emergence of pathogens.</title>
        <authorList>
            <person name="Haridas S."/>
            <person name="Albert R."/>
            <person name="Binder M."/>
            <person name="Bloem J."/>
            <person name="Labutti K."/>
            <person name="Salamov A."/>
            <person name="Andreopoulos B."/>
            <person name="Baker S."/>
            <person name="Barry K."/>
            <person name="Bills G."/>
            <person name="Bluhm B."/>
            <person name="Cannon C."/>
            <person name="Castanera R."/>
            <person name="Culley D."/>
            <person name="Daum C."/>
            <person name="Ezra D."/>
            <person name="Gonzalez J."/>
            <person name="Henrissat B."/>
            <person name="Kuo A."/>
            <person name="Liang C."/>
            <person name="Lipzen A."/>
            <person name="Lutzoni F."/>
            <person name="Magnuson J."/>
            <person name="Mondo S."/>
            <person name="Nolan M."/>
            <person name="Ohm R."/>
            <person name="Pangilinan J."/>
            <person name="Park H.-J."/>
            <person name="Ramirez L."/>
            <person name="Alfaro M."/>
            <person name="Sun H."/>
            <person name="Tritt A."/>
            <person name="Yoshinaga Y."/>
            <person name="Zwiers L.-H."/>
            <person name="Turgeon B."/>
            <person name="Goodwin S."/>
            <person name="Spatafora J."/>
            <person name="Crous P."/>
            <person name="Grigoriev I."/>
        </authorList>
    </citation>
    <scope>NUCLEOTIDE SEQUENCE</scope>
    <source>
        <strain evidence="6">CBS 269.34</strain>
    </source>
</reference>
<gene>
    <name evidence="6" type="ORF">BU16DRAFT_545788</name>
</gene>
<keyword evidence="7" id="KW-1185">Reference proteome</keyword>
<protein>
    <submittedName>
        <fullName evidence="6">Choline dehydrogenase</fullName>
    </submittedName>
</protein>
<dbReference type="InterPro" id="IPR012132">
    <property type="entry name" value="GMC_OxRdtase"/>
</dbReference>
<dbReference type="Gene3D" id="3.50.50.60">
    <property type="entry name" value="FAD/NAD(P)-binding domain"/>
    <property type="match status" value="1"/>
</dbReference>
<dbReference type="Pfam" id="PF00732">
    <property type="entry name" value="GMC_oxred_N"/>
    <property type="match status" value="1"/>
</dbReference>
<evidence type="ECO:0000256" key="1">
    <source>
        <dbReference type="ARBA" id="ARBA00010790"/>
    </source>
</evidence>
<evidence type="ECO:0000259" key="5">
    <source>
        <dbReference type="PROSITE" id="PS00623"/>
    </source>
</evidence>
<organism evidence="6 7">
    <name type="scientific">Lophium mytilinum</name>
    <dbReference type="NCBI Taxonomy" id="390894"/>
    <lineage>
        <taxon>Eukaryota</taxon>
        <taxon>Fungi</taxon>
        <taxon>Dikarya</taxon>
        <taxon>Ascomycota</taxon>
        <taxon>Pezizomycotina</taxon>
        <taxon>Dothideomycetes</taxon>
        <taxon>Pleosporomycetidae</taxon>
        <taxon>Mytilinidiales</taxon>
        <taxon>Mytilinidiaceae</taxon>
        <taxon>Lophium</taxon>
    </lineage>
</organism>
<comment type="similarity">
    <text evidence="1 4">Belongs to the GMC oxidoreductase family.</text>
</comment>
<feature type="domain" description="Glucose-methanol-choline oxidoreductase N-terminal" evidence="5">
    <location>
        <begin position="84"/>
        <end position="107"/>
    </location>
</feature>
<name>A0A6A6RDH4_9PEZI</name>
<keyword evidence="4" id="KW-0285">Flavoprotein</keyword>
<accession>A0A6A6RDH4</accession>
<dbReference type="PIRSF" id="PIRSF000137">
    <property type="entry name" value="Alcohol_oxidase"/>
    <property type="match status" value="1"/>
</dbReference>
<dbReference type="GO" id="GO:0016614">
    <property type="term" value="F:oxidoreductase activity, acting on CH-OH group of donors"/>
    <property type="evidence" value="ECO:0007669"/>
    <property type="project" value="InterPro"/>
</dbReference>
<dbReference type="EMBL" id="MU004181">
    <property type="protein sequence ID" value="KAF2502442.1"/>
    <property type="molecule type" value="Genomic_DNA"/>
</dbReference>
<dbReference type="PANTHER" id="PTHR11552">
    <property type="entry name" value="GLUCOSE-METHANOL-CHOLINE GMC OXIDOREDUCTASE"/>
    <property type="match status" value="1"/>
</dbReference>
<feature type="binding site" evidence="3">
    <location>
        <begin position="14"/>
        <end position="15"/>
    </location>
    <ligand>
        <name>FAD</name>
        <dbReference type="ChEBI" id="CHEBI:57692"/>
    </ligand>
</feature>
<dbReference type="OrthoDB" id="269227at2759"/>
<dbReference type="GO" id="GO:0050660">
    <property type="term" value="F:flavin adenine dinucleotide binding"/>
    <property type="evidence" value="ECO:0007669"/>
    <property type="project" value="InterPro"/>
</dbReference>
<proteinExistence type="inferred from homology"/>
<dbReference type="SUPFAM" id="SSF51905">
    <property type="entry name" value="FAD/NAD(P)-binding domain"/>
    <property type="match status" value="1"/>
</dbReference>
<dbReference type="InterPro" id="IPR036188">
    <property type="entry name" value="FAD/NAD-bd_sf"/>
</dbReference>
<dbReference type="PROSITE" id="PS00623">
    <property type="entry name" value="GMC_OXRED_1"/>
    <property type="match status" value="1"/>
</dbReference>
<dbReference type="PANTHER" id="PTHR11552:SF134">
    <property type="entry name" value="GLUCOSE-METHANOL-CHOLINE OXIDOREDUCTASE N-TERMINAL DOMAIN-CONTAINING PROTEIN"/>
    <property type="match status" value="1"/>
</dbReference>
<dbReference type="InterPro" id="IPR007867">
    <property type="entry name" value="GMC_OxRtase_C"/>
</dbReference>
<dbReference type="InterPro" id="IPR000172">
    <property type="entry name" value="GMC_OxRdtase_N"/>
</dbReference>
<comment type="cofactor">
    <cofactor evidence="3">
        <name>FAD</name>
        <dbReference type="ChEBI" id="CHEBI:57692"/>
    </cofactor>
</comment>
<evidence type="ECO:0000256" key="3">
    <source>
        <dbReference type="PIRSR" id="PIRSR000137-2"/>
    </source>
</evidence>
<evidence type="ECO:0000313" key="7">
    <source>
        <dbReference type="Proteomes" id="UP000799750"/>
    </source>
</evidence>
<dbReference type="AlphaFoldDB" id="A0A6A6RDH4"/>
<feature type="active site" description="Proton donor" evidence="2">
    <location>
        <position position="498"/>
    </location>
</feature>
<feature type="binding site" evidence="3">
    <location>
        <position position="231"/>
    </location>
    <ligand>
        <name>FAD</name>
        <dbReference type="ChEBI" id="CHEBI:57692"/>
    </ligand>
</feature>
<dbReference type="Proteomes" id="UP000799750">
    <property type="component" value="Unassembled WGS sequence"/>
</dbReference>
<dbReference type="Pfam" id="PF05199">
    <property type="entry name" value="GMC_oxred_C"/>
    <property type="match status" value="1"/>
</dbReference>
<feature type="binding site" evidence="3">
    <location>
        <begin position="94"/>
        <end position="97"/>
    </location>
    <ligand>
        <name>FAD</name>
        <dbReference type="ChEBI" id="CHEBI:57692"/>
    </ligand>
</feature>
<feature type="binding site" evidence="3">
    <location>
        <begin position="497"/>
        <end position="498"/>
    </location>
    <ligand>
        <name>FAD</name>
        <dbReference type="ChEBI" id="CHEBI:57692"/>
    </ligand>
</feature>